<keyword evidence="2" id="KW-1185">Reference proteome</keyword>
<accession>A0ACD3A335</accession>
<dbReference type="EMBL" id="ML208886">
    <property type="protein sequence ID" value="TFK59825.1"/>
    <property type="molecule type" value="Genomic_DNA"/>
</dbReference>
<proteinExistence type="predicted"/>
<evidence type="ECO:0000313" key="1">
    <source>
        <dbReference type="EMBL" id="TFK59825.1"/>
    </source>
</evidence>
<reference evidence="1 2" key="1">
    <citation type="journal article" date="2019" name="Nat. Ecol. Evol.">
        <title>Megaphylogeny resolves global patterns of mushroom evolution.</title>
        <authorList>
            <person name="Varga T."/>
            <person name="Krizsan K."/>
            <person name="Foldi C."/>
            <person name="Dima B."/>
            <person name="Sanchez-Garcia M."/>
            <person name="Sanchez-Ramirez S."/>
            <person name="Szollosi G.J."/>
            <person name="Szarkandi J.G."/>
            <person name="Papp V."/>
            <person name="Albert L."/>
            <person name="Andreopoulos W."/>
            <person name="Angelini C."/>
            <person name="Antonin V."/>
            <person name="Barry K.W."/>
            <person name="Bougher N.L."/>
            <person name="Buchanan P."/>
            <person name="Buyck B."/>
            <person name="Bense V."/>
            <person name="Catcheside P."/>
            <person name="Chovatia M."/>
            <person name="Cooper J."/>
            <person name="Damon W."/>
            <person name="Desjardin D."/>
            <person name="Finy P."/>
            <person name="Geml J."/>
            <person name="Haridas S."/>
            <person name="Hughes K."/>
            <person name="Justo A."/>
            <person name="Karasinski D."/>
            <person name="Kautmanova I."/>
            <person name="Kiss B."/>
            <person name="Kocsube S."/>
            <person name="Kotiranta H."/>
            <person name="LaButti K.M."/>
            <person name="Lechner B.E."/>
            <person name="Liimatainen K."/>
            <person name="Lipzen A."/>
            <person name="Lukacs Z."/>
            <person name="Mihaltcheva S."/>
            <person name="Morgado L.N."/>
            <person name="Niskanen T."/>
            <person name="Noordeloos M.E."/>
            <person name="Ohm R.A."/>
            <person name="Ortiz-Santana B."/>
            <person name="Ovrebo C."/>
            <person name="Racz N."/>
            <person name="Riley R."/>
            <person name="Savchenko A."/>
            <person name="Shiryaev A."/>
            <person name="Soop K."/>
            <person name="Spirin V."/>
            <person name="Szebenyi C."/>
            <person name="Tomsovsky M."/>
            <person name="Tulloss R.E."/>
            <person name="Uehling J."/>
            <person name="Grigoriev I.V."/>
            <person name="Vagvolgyi C."/>
            <person name="Papp T."/>
            <person name="Martin F.M."/>
            <person name="Miettinen O."/>
            <person name="Hibbett D.S."/>
            <person name="Nagy L.G."/>
        </authorList>
    </citation>
    <scope>NUCLEOTIDE SEQUENCE [LARGE SCALE GENOMIC DNA]</scope>
    <source>
        <strain evidence="1 2">NL-1719</strain>
    </source>
</reference>
<evidence type="ECO:0000313" key="2">
    <source>
        <dbReference type="Proteomes" id="UP000308600"/>
    </source>
</evidence>
<sequence length="179" mass="20492">SEPVMLVAGRMLRAFEEHFYEIYRESFDAGVWEQEDVGPFLARAIVYKAQVELHRDNNDEGVAMSFPSGYFTGGAMLFPELGLKLAYNKGDVIVSYAGRLTHKVTNWKPSPHYPPGVTPGRVGTVFFFPKHSLDQLRGKPYHWGIKTGYGRYDCNMQFAPRRIQEMDGCWEESDMTIDR</sequence>
<organism evidence="1 2">
    <name type="scientific">Pluteus cervinus</name>
    <dbReference type="NCBI Taxonomy" id="181527"/>
    <lineage>
        <taxon>Eukaryota</taxon>
        <taxon>Fungi</taxon>
        <taxon>Dikarya</taxon>
        <taxon>Basidiomycota</taxon>
        <taxon>Agaricomycotina</taxon>
        <taxon>Agaricomycetes</taxon>
        <taxon>Agaricomycetidae</taxon>
        <taxon>Agaricales</taxon>
        <taxon>Pluteineae</taxon>
        <taxon>Pluteaceae</taxon>
        <taxon>Pluteus</taxon>
    </lineage>
</organism>
<protein>
    <submittedName>
        <fullName evidence="1">Uncharacterized protein</fullName>
    </submittedName>
</protein>
<gene>
    <name evidence="1" type="ORF">BDN72DRAFT_780214</name>
</gene>
<dbReference type="Proteomes" id="UP000308600">
    <property type="component" value="Unassembled WGS sequence"/>
</dbReference>
<name>A0ACD3A335_9AGAR</name>
<feature type="non-terminal residue" evidence="1">
    <location>
        <position position="1"/>
    </location>
</feature>